<dbReference type="Proteomes" id="UP001519535">
    <property type="component" value="Unassembled WGS sequence"/>
</dbReference>
<reference evidence="2 3" key="1">
    <citation type="submission" date="2021-05" db="EMBL/GenBank/DDBJ databases">
        <title>Mycobacterium acidophilum sp. nov., an extremely acid-tolerant member of the genus Mycobacterium.</title>
        <authorList>
            <person name="Xia J."/>
        </authorList>
    </citation>
    <scope>NUCLEOTIDE SEQUENCE [LARGE SCALE GENOMIC DNA]</scope>
    <source>
        <strain evidence="2 3">M1</strain>
    </source>
</reference>
<keyword evidence="1" id="KW-0732">Signal</keyword>
<evidence type="ECO:0000256" key="1">
    <source>
        <dbReference type="SAM" id="SignalP"/>
    </source>
</evidence>
<comment type="caution">
    <text evidence="2">The sequence shown here is derived from an EMBL/GenBank/DDBJ whole genome shotgun (WGS) entry which is preliminary data.</text>
</comment>
<feature type="signal peptide" evidence="1">
    <location>
        <begin position="1"/>
        <end position="24"/>
    </location>
</feature>
<organism evidence="2 3">
    <name type="scientific">Mycolicibacter acidiphilus</name>
    <dbReference type="NCBI Taxonomy" id="2835306"/>
    <lineage>
        <taxon>Bacteria</taxon>
        <taxon>Bacillati</taxon>
        <taxon>Actinomycetota</taxon>
        <taxon>Actinomycetes</taxon>
        <taxon>Mycobacteriales</taxon>
        <taxon>Mycobacteriaceae</taxon>
        <taxon>Mycolicibacter</taxon>
    </lineage>
</organism>
<evidence type="ECO:0000313" key="3">
    <source>
        <dbReference type="Proteomes" id="UP001519535"/>
    </source>
</evidence>
<gene>
    <name evidence="2" type="ORF">KIH27_15655</name>
</gene>
<proteinExistence type="predicted"/>
<accession>A0ABS5RL77</accession>
<protein>
    <recommendedName>
        <fullName evidence="4">Haemophore haem-binding domain-containing protein</fullName>
    </recommendedName>
</protein>
<name>A0ABS5RL77_9MYCO</name>
<dbReference type="EMBL" id="JAHCLR010000034">
    <property type="protein sequence ID" value="MBS9535025.1"/>
    <property type="molecule type" value="Genomic_DNA"/>
</dbReference>
<keyword evidence="3" id="KW-1185">Reference proteome</keyword>
<evidence type="ECO:0008006" key="4">
    <source>
        <dbReference type="Google" id="ProtNLM"/>
    </source>
</evidence>
<evidence type="ECO:0000313" key="2">
    <source>
        <dbReference type="EMBL" id="MBS9535025.1"/>
    </source>
</evidence>
<feature type="chain" id="PRO_5047053957" description="Haemophore haem-binding domain-containing protein" evidence="1">
    <location>
        <begin position="25"/>
        <end position="96"/>
    </location>
</feature>
<sequence length="96" mass="9963">MHSGRYLVAFGAAAAIALAASAGAEPGCASCEQGKQAIDDQVLHRHVHLTPSDDLNQYCQSLLRNVLKSGIVAKVDSASDFVAGCEEEGHALLASQ</sequence>